<feature type="compositionally biased region" description="Polar residues" evidence="1">
    <location>
        <begin position="238"/>
        <end position="254"/>
    </location>
</feature>
<proteinExistence type="predicted"/>
<evidence type="ECO:0000256" key="1">
    <source>
        <dbReference type="SAM" id="MobiDB-lite"/>
    </source>
</evidence>
<organism evidence="3 4">
    <name type="scientific">Drechslerella stenobrocha 248</name>
    <dbReference type="NCBI Taxonomy" id="1043628"/>
    <lineage>
        <taxon>Eukaryota</taxon>
        <taxon>Fungi</taxon>
        <taxon>Dikarya</taxon>
        <taxon>Ascomycota</taxon>
        <taxon>Pezizomycotina</taxon>
        <taxon>Orbiliomycetes</taxon>
        <taxon>Orbiliales</taxon>
        <taxon>Orbiliaceae</taxon>
        <taxon>Drechslerella</taxon>
    </lineage>
</organism>
<evidence type="ECO:0000313" key="4">
    <source>
        <dbReference type="Proteomes" id="UP000024837"/>
    </source>
</evidence>
<dbReference type="PROSITE" id="PS50181">
    <property type="entry name" value="FBOX"/>
    <property type="match status" value="1"/>
</dbReference>
<keyword evidence="4" id="KW-1185">Reference proteome</keyword>
<dbReference type="SMART" id="SM00256">
    <property type="entry name" value="FBOX"/>
    <property type="match status" value="1"/>
</dbReference>
<evidence type="ECO:0000313" key="3">
    <source>
        <dbReference type="EMBL" id="EWC48819.1"/>
    </source>
</evidence>
<dbReference type="AlphaFoldDB" id="W7HZ74"/>
<accession>W7HZ74</accession>
<feature type="region of interest" description="Disordered" evidence="1">
    <location>
        <begin position="211"/>
        <end position="254"/>
    </location>
</feature>
<dbReference type="EMBL" id="KI966371">
    <property type="protein sequence ID" value="EWC48819.1"/>
    <property type="molecule type" value="Genomic_DNA"/>
</dbReference>
<gene>
    <name evidence="3" type="ORF">DRE_00124</name>
</gene>
<dbReference type="SUPFAM" id="SSF81383">
    <property type="entry name" value="F-box domain"/>
    <property type="match status" value="1"/>
</dbReference>
<reference evidence="3 4" key="1">
    <citation type="submission" date="2013-05" db="EMBL/GenBank/DDBJ databases">
        <title>Drechslerella stenobrocha genome reveals carnivorous origination and mechanical trapping mechanism of predatory fungi.</title>
        <authorList>
            <person name="Liu X."/>
            <person name="Zhang W."/>
            <person name="Liu K."/>
        </authorList>
    </citation>
    <scope>NUCLEOTIDE SEQUENCE [LARGE SCALE GENOMIC DNA]</scope>
    <source>
        <strain evidence="3 4">248</strain>
    </source>
</reference>
<dbReference type="Proteomes" id="UP000024837">
    <property type="component" value="Unassembled WGS sequence"/>
</dbReference>
<protein>
    <recommendedName>
        <fullName evidence="2">F-box domain-containing protein</fullName>
    </recommendedName>
</protein>
<name>W7HZ74_9PEZI</name>
<feature type="domain" description="F-box" evidence="2">
    <location>
        <begin position="13"/>
        <end position="51"/>
    </location>
</feature>
<sequence>MESPPQAMATQCAASIGDLPIELHEQILCYLPWQDQLNCEHVCKVWREVIRGRYSSGRHSTAPWLPQQNYDLAFYAPLQIHSLLVDGKTFSFKCRDGYTLSGSPYDFSDFVIDTLVRNQADGQVGFSQFINSLEITEKQAGASNGEGGSQGSTAAVLPHGVIPISNLSILNDMVVLPALVYEDEIFRFYCRYTRLANAVVVVDKPIAVGTEGTEGEGEGGDAGSSQDSSQASTDGSQPSADTSQAPADTSTPTRISVSQGNFMCDVHKDTDEVYFRLTLGKLLLEIRRNIIGDVFRQEGLDIVETENVDPDETVAQQVAKIERRKTIEDAAITIENFNFVKSGDNQALSAVFNAIVEMEAPQGEPVAT</sequence>
<dbReference type="Pfam" id="PF12937">
    <property type="entry name" value="F-box-like"/>
    <property type="match status" value="1"/>
</dbReference>
<dbReference type="OrthoDB" id="6577359at2759"/>
<dbReference type="InterPro" id="IPR036047">
    <property type="entry name" value="F-box-like_dom_sf"/>
</dbReference>
<dbReference type="HOGENOM" id="CLU_752320_0_0_1"/>
<dbReference type="InterPro" id="IPR001810">
    <property type="entry name" value="F-box_dom"/>
</dbReference>
<dbReference type="Gene3D" id="1.20.1280.50">
    <property type="match status" value="1"/>
</dbReference>
<evidence type="ECO:0000259" key="2">
    <source>
        <dbReference type="PROSITE" id="PS50181"/>
    </source>
</evidence>
<feature type="compositionally biased region" description="Low complexity" evidence="1">
    <location>
        <begin position="223"/>
        <end position="237"/>
    </location>
</feature>